<name>A0A4R6AS65_9RHOB</name>
<evidence type="ECO:0000259" key="2">
    <source>
        <dbReference type="SMART" id="SM00460"/>
    </source>
</evidence>
<reference evidence="3 4" key="1">
    <citation type="submission" date="2019-03" db="EMBL/GenBank/DDBJ databases">
        <title>Rhodobacteraceae bacterium SM1902, a new member of the family Rhodobacteraceae isolated from Yantai.</title>
        <authorList>
            <person name="Sun Y."/>
        </authorList>
    </citation>
    <scope>NUCLEOTIDE SEQUENCE [LARGE SCALE GENOMIC DNA]</scope>
    <source>
        <strain evidence="3 4">SM1902</strain>
    </source>
</reference>
<proteinExistence type="predicted"/>
<dbReference type="SUPFAM" id="SSF54001">
    <property type="entry name" value="Cysteine proteinases"/>
    <property type="match status" value="1"/>
</dbReference>
<feature type="region of interest" description="Disordered" evidence="1">
    <location>
        <begin position="556"/>
        <end position="610"/>
    </location>
</feature>
<dbReference type="PANTHER" id="PTHR33490">
    <property type="entry name" value="BLR5614 PROTEIN-RELATED"/>
    <property type="match status" value="1"/>
</dbReference>
<dbReference type="InterPro" id="IPR018667">
    <property type="entry name" value="DUF2126"/>
</dbReference>
<evidence type="ECO:0000313" key="4">
    <source>
        <dbReference type="Proteomes" id="UP000294562"/>
    </source>
</evidence>
<dbReference type="Proteomes" id="UP000294562">
    <property type="component" value="Unassembled WGS sequence"/>
</dbReference>
<keyword evidence="4" id="KW-1185">Reference proteome</keyword>
<feature type="domain" description="Transglutaminase-like" evidence="2">
    <location>
        <begin position="172"/>
        <end position="248"/>
    </location>
</feature>
<feature type="compositionally biased region" description="Low complexity" evidence="1">
    <location>
        <begin position="570"/>
        <end position="582"/>
    </location>
</feature>
<dbReference type="InterPro" id="IPR002931">
    <property type="entry name" value="Transglutaminase-like"/>
</dbReference>
<dbReference type="Pfam" id="PF08379">
    <property type="entry name" value="Bact_transglu_N"/>
    <property type="match status" value="1"/>
</dbReference>
<dbReference type="SMART" id="SM00460">
    <property type="entry name" value="TGc"/>
    <property type="match status" value="1"/>
</dbReference>
<dbReference type="InterPro" id="IPR013589">
    <property type="entry name" value="Bac_transglu_N"/>
</dbReference>
<dbReference type="EMBL" id="SMZO01000030">
    <property type="protein sequence ID" value="TDL86425.1"/>
    <property type="molecule type" value="Genomic_DNA"/>
</dbReference>
<comment type="caution">
    <text evidence="3">The sequence shown here is derived from an EMBL/GenBank/DDBJ whole genome shotgun (WGS) entry which is preliminary data.</text>
</comment>
<dbReference type="Pfam" id="PF09899">
    <property type="entry name" value="DUF2126"/>
    <property type="match status" value="1"/>
</dbReference>
<protein>
    <submittedName>
        <fullName evidence="3">Transglutaminase family protein</fullName>
    </submittedName>
</protein>
<sequence length="1117" mass="125028">MSITASIYHLTHYKYDRPVMLGPQIIRLRPAAHSRTRVISHSLKVSPGPYFENHQQDPYGNWLARFVFPEPVREFKIEVDLVADMSVYNPFDFFVEEAAEDFPFEYPEDSEVDLSIYRTPDPAGPHLRKFLASISRDKQRTIDFLVGINSRISNEIGYVIRLEPGVQTPEETFETGKGSCRDTSWLLVQTLRHLGLAARFVSGYLIQLKPDLKALDGPSGTDVDFTDLHAWCEVYLPGAGWVGLDPTSGLLTGESHIPLAATPHYRNAAPISGGFNADGTPEVEFDFDMKVIRTAEHPRITKPFSDDAWAALNKLGRDVDERLEAGDVRLTMGGEPTFVSIDDFESAEWNSDAVGPTKRVLADKMIRRLRDRFAPGGFLHYGQGKWYPGETLPRWTFSLYWRGDGQPIWNDPELVAEEGTRGNVGPAEAEAVLSSIADQLGIEQENILPAYEDPGEWLLRESNLPENVTPENSKLKDAEERARIARVFDRGLTEPAGFALPVQKWQARSTSGWRSEKWKLRRKYLYLVPGDSPVGYRLPLNSLPYVAPVEYPYTYPADPNEDRGPLPDTGRAGEVGEAAAAREQQRASFTPDAPHAEQREQHAAPITELEGPVRTALSIEPRDGRLCVFMPPVERIEDYLELVEAAEAAAAKHKLPLHIEGYAPPHDSRMNVIRVAPDPGVLEINIHPAGNWEECVATTEAVYEEARQCRLGADKFMIDGRHTGTGGGNHVVVGGSTPMDSPFLRRPDLLKSLILYWQRHPSLSYLFSGIFVGPTSQAPRIDEARLDTLYELEMALDQIVPPDQGMPPLPWLVDRLLRNSLIDVTGNTHRSEICIDKLYSPDGPTGRLGLVEFRGFEMPPDPRMSLAQQVLIRAIIARLWENPISGNLTRWGTALHDRYMLPHYVWNDFEDVIRDLREHGFAVEPEWFKAQAEFRFPFCGEIEAEGVNLEIRQAMEPWHVLGETGAIGGTVRYTDSSVERIQARLTAADPARYVVTCNGRQLPMKLTGTNGVSVGAVRYKAWQPPLALHPVLPVDAPLVFDIYDTWTGKAMAGCTYHVAHPGGRSYDTFPINGNEAEARRLSRFQSHGHTPGAYVPPAEVPHPEFPMTLDLRRKPGL</sequence>
<evidence type="ECO:0000256" key="1">
    <source>
        <dbReference type="SAM" id="MobiDB-lite"/>
    </source>
</evidence>
<evidence type="ECO:0000313" key="3">
    <source>
        <dbReference type="EMBL" id="TDL86425.1"/>
    </source>
</evidence>
<dbReference type="PANTHER" id="PTHR33490:SF1">
    <property type="entry name" value="SLL1233 PROTEIN"/>
    <property type="match status" value="1"/>
</dbReference>
<dbReference type="Pfam" id="PF01841">
    <property type="entry name" value="Transglut_core"/>
    <property type="match status" value="1"/>
</dbReference>
<dbReference type="Gene3D" id="3.10.620.30">
    <property type="match status" value="1"/>
</dbReference>
<dbReference type="OrthoDB" id="9804023at2"/>
<dbReference type="AlphaFoldDB" id="A0A4R6AS65"/>
<dbReference type="RefSeq" id="WP_133343351.1">
    <property type="nucleotide sequence ID" value="NZ_SMZO01000030.1"/>
</dbReference>
<gene>
    <name evidence="3" type="ORF">E2L05_13080</name>
</gene>
<organism evidence="3 4">
    <name type="scientific">Meridianimarinicoccus aquatilis</name>
    <dbReference type="NCBI Taxonomy" id="2552766"/>
    <lineage>
        <taxon>Bacteria</taxon>
        <taxon>Pseudomonadati</taxon>
        <taxon>Pseudomonadota</taxon>
        <taxon>Alphaproteobacteria</taxon>
        <taxon>Rhodobacterales</taxon>
        <taxon>Paracoccaceae</taxon>
        <taxon>Meridianimarinicoccus</taxon>
    </lineage>
</organism>
<accession>A0A4R6AS65</accession>
<dbReference type="InterPro" id="IPR038765">
    <property type="entry name" value="Papain-like_cys_pep_sf"/>
</dbReference>